<dbReference type="Proteomes" id="UP000070089">
    <property type="component" value="Unassembled WGS sequence"/>
</dbReference>
<evidence type="ECO:0000313" key="1">
    <source>
        <dbReference type="EMBL" id="KWX13171.1"/>
    </source>
</evidence>
<protein>
    <submittedName>
        <fullName evidence="1">Uncharacterized protein</fullName>
    </submittedName>
</protein>
<evidence type="ECO:0000313" key="2">
    <source>
        <dbReference type="Proteomes" id="UP000070089"/>
    </source>
</evidence>
<dbReference type="Gene3D" id="1.10.287.1490">
    <property type="match status" value="1"/>
</dbReference>
<dbReference type="AlphaFoldDB" id="A0A132NSV9"/>
<reference evidence="1 2" key="1">
    <citation type="journal article" date="2015" name="Mol. Biochem. Parasitol.">
        <title>Identification of polymorphic genes for use in assemblage B genotyping assays through comparative genomics of multiple assemblage B Giardia duodenalis isolates.</title>
        <authorList>
            <person name="Wielinga C."/>
            <person name="Thompson R.C."/>
            <person name="Monis P."/>
            <person name="Ryan U."/>
        </authorList>
    </citation>
    <scope>NUCLEOTIDE SEQUENCE [LARGE SCALE GENOMIC DNA]</scope>
    <source>
        <strain evidence="1 2">BAH15c1</strain>
    </source>
</reference>
<proteinExistence type="predicted"/>
<dbReference type="VEuPathDB" id="GiardiaDB:QR46_2840"/>
<accession>A0A132NSV9</accession>
<name>A0A132NSV9_GIAIN</name>
<gene>
    <name evidence="1" type="ORF">QR46_2840</name>
</gene>
<sequence>MNDEDWKIEVPVKLKEQITCLSHKLQEVADAAIIVQERVLKCPTRNEICTLLDHKVDLSLASKVESEVGDFIQTTQASIDGLKSFLQESIESISNDIEALRNDSHKVLEFEKGYIQLQKETASIKELADTIRSESRKEITSLQLEQGEMRKAVNALETNFSGIKGEIAEMTAQQSVIRDSFDDLKMLYQQDADKFSAIAQGIRSEVEAAVAEIPKIVSEAQQAAEQSVASLINQEVERREADIRSLNDTVQMINSSIGRIETAQATLLGSFESMKSSTIADVQRMLDNTAEELRQYINDTFLEFSSLKAQVQESMSEQKVALDDLASFSSVFQQADALWKQHFEAVEEDMRTMFKDLKQQIEQDGVKVHDALTTSINKTTQAHQLLLNTSNVWNTDWKDRELLVDETLTRLHRIVYEVDEAVASETSSRAAEFDVLRDVMERAFCTLYHQIQLKVDADQVRRALWTKVDKLDV</sequence>
<dbReference type="EMBL" id="JXTI01000080">
    <property type="protein sequence ID" value="KWX13171.1"/>
    <property type="molecule type" value="Genomic_DNA"/>
</dbReference>
<comment type="caution">
    <text evidence="1">The sequence shown here is derived from an EMBL/GenBank/DDBJ whole genome shotgun (WGS) entry which is preliminary data.</text>
</comment>
<organism evidence="1 2">
    <name type="scientific">Giardia duodenalis assemblage B</name>
    <dbReference type="NCBI Taxonomy" id="1394984"/>
    <lineage>
        <taxon>Eukaryota</taxon>
        <taxon>Metamonada</taxon>
        <taxon>Diplomonadida</taxon>
        <taxon>Hexamitidae</taxon>
        <taxon>Giardiinae</taxon>
        <taxon>Giardia</taxon>
    </lineage>
</organism>
<dbReference type="OrthoDB" id="10252424at2759"/>